<accession>A0A9W7C5A2</accession>
<dbReference type="InterPro" id="IPR001853">
    <property type="entry name" value="DSBA-like_thioredoxin_dom"/>
</dbReference>
<comment type="caution">
    <text evidence="2">The sequence shown here is derived from an EMBL/GenBank/DDBJ whole genome shotgun (WGS) entry which is preliminary data.</text>
</comment>
<protein>
    <recommendedName>
        <fullName evidence="1">DSBA-like thioredoxin domain-containing protein</fullName>
    </recommendedName>
</protein>
<dbReference type="InterPro" id="IPR036249">
    <property type="entry name" value="Thioredoxin-like_sf"/>
</dbReference>
<dbReference type="PANTHER" id="PTHR13887">
    <property type="entry name" value="GLUTATHIONE S-TRANSFERASE KAPPA"/>
    <property type="match status" value="1"/>
</dbReference>
<reference evidence="3" key="1">
    <citation type="journal article" date="2023" name="Commun. Biol.">
        <title>Genome analysis of Parmales, the sister group of diatoms, reveals the evolutionary specialization of diatoms from phago-mixotrophs to photoautotrophs.</title>
        <authorList>
            <person name="Ban H."/>
            <person name="Sato S."/>
            <person name="Yoshikawa S."/>
            <person name="Yamada K."/>
            <person name="Nakamura Y."/>
            <person name="Ichinomiya M."/>
            <person name="Sato N."/>
            <person name="Blanc-Mathieu R."/>
            <person name="Endo H."/>
            <person name="Kuwata A."/>
            <person name="Ogata H."/>
        </authorList>
    </citation>
    <scope>NUCLEOTIDE SEQUENCE [LARGE SCALE GENOMIC DNA]</scope>
    <source>
        <strain evidence="3">NIES 3700</strain>
    </source>
</reference>
<dbReference type="Pfam" id="PF01323">
    <property type="entry name" value="DSBA"/>
    <property type="match status" value="1"/>
</dbReference>
<name>A0A9W7C5A2_9STRA</name>
<dbReference type="EMBL" id="BRXW01000010">
    <property type="protein sequence ID" value="GMH99444.1"/>
    <property type="molecule type" value="Genomic_DNA"/>
</dbReference>
<evidence type="ECO:0000313" key="2">
    <source>
        <dbReference type="EMBL" id="GMH99444.1"/>
    </source>
</evidence>
<dbReference type="GO" id="GO:0016491">
    <property type="term" value="F:oxidoreductase activity"/>
    <property type="evidence" value="ECO:0007669"/>
    <property type="project" value="InterPro"/>
</dbReference>
<evidence type="ECO:0000313" key="3">
    <source>
        <dbReference type="Proteomes" id="UP001165122"/>
    </source>
</evidence>
<feature type="domain" description="DSBA-like thioredoxin" evidence="1">
    <location>
        <begin position="20"/>
        <end position="193"/>
    </location>
</feature>
<organism evidence="2 3">
    <name type="scientific">Triparma laevis f. longispina</name>
    <dbReference type="NCBI Taxonomy" id="1714387"/>
    <lineage>
        <taxon>Eukaryota</taxon>
        <taxon>Sar</taxon>
        <taxon>Stramenopiles</taxon>
        <taxon>Ochrophyta</taxon>
        <taxon>Bolidophyceae</taxon>
        <taxon>Parmales</taxon>
        <taxon>Triparmaceae</taxon>
        <taxon>Triparma</taxon>
    </lineage>
</organism>
<keyword evidence="3" id="KW-1185">Reference proteome</keyword>
<proteinExistence type="predicted"/>
<dbReference type="AlphaFoldDB" id="A0A9W7C5A2"/>
<dbReference type="PANTHER" id="PTHR13887:SF41">
    <property type="entry name" value="THIOREDOXIN SUPERFAMILY PROTEIN"/>
    <property type="match status" value="1"/>
</dbReference>
<dbReference type="SUPFAM" id="SSF52833">
    <property type="entry name" value="Thioredoxin-like"/>
    <property type="match status" value="1"/>
</dbReference>
<dbReference type="Gene3D" id="3.40.30.10">
    <property type="entry name" value="Glutaredoxin"/>
    <property type="match status" value="1"/>
</dbReference>
<dbReference type="Proteomes" id="UP001165122">
    <property type="component" value="Unassembled WGS sequence"/>
</dbReference>
<gene>
    <name evidence="2" type="ORF">TrLO_g153</name>
</gene>
<evidence type="ECO:0000259" key="1">
    <source>
        <dbReference type="Pfam" id="PF01323"/>
    </source>
</evidence>
<sequence length="200" mass="22454">MSALAKKTIMVSSSSRNKSFALNIDWEPFFLNRDMSQEGEDLMEHLSKKYGPAAVEKFGKPGNPLDVAGSKVGITFNPSRRVINTSSAHQIMEYLKSNGTGAEKQDELMDLFFKRYFEEAEDLSKVERLLECVETVGLDKVEIEKMLEEGNGESVMAKDEKYKRGGVSGVPFFFIGGYKFSGAQPPEVFEEILNEIIEEE</sequence>
<dbReference type="OrthoDB" id="60308at2759"/>